<name>A0ABV9PP33_9ACTN</name>
<dbReference type="Proteomes" id="UP001595836">
    <property type="component" value="Unassembled WGS sequence"/>
</dbReference>
<feature type="chain" id="PRO_5046713557" evidence="1">
    <location>
        <begin position="33"/>
        <end position="247"/>
    </location>
</feature>
<sequence length="247" mass="26280">MHTSTTSCTSNRTRRGPGFRLLTTAVCAGAFAGLSGMVAPAANAERPIGGRIELEYYEAAAANDQTPEDFFGQATTPELDAARGGRWQNFANDQAIYWHPLVNDGYANQIGGAIRTKWGETTGPDGGWERGPLLYPTTREWSSAQSGASETVARGNHFEGGSIYSVPGSGTYVTWGMIRTAWWTLGGEHSALGLPDGDERTTDTGWIQEFEGGSIQVFHDGMVAVAMNDPAASELDTGGPVTLQELG</sequence>
<proteinExistence type="predicted"/>
<evidence type="ECO:0000313" key="3">
    <source>
        <dbReference type="Proteomes" id="UP001595836"/>
    </source>
</evidence>
<dbReference type="EMBL" id="JBHSHP010000007">
    <property type="protein sequence ID" value="MFC4753543.1"/>
    <property type="molecule type" value="Genomic_DNA"/>
</dbReference>
<comment type="caution">
    <text evidence="2">The sequence shown here is derived from an EMBL/GenBank/DDBJ whole genome shotgun (WGS) entry which is preliminary data.</text>
</comment>
<evidence type="ECO:0000256" key="1">
    <source>
        <dbReference type="SAM" id="SignalP"/>
    </source>
</evidence>
<dbReference type="InterPro" id="IPR013207">
    <property type="entry name" value="LGFP"/>
</dbReference>
<keyword evidence="1" id="KW-0732">Signal</keyword>
<dbReference type="RefSeq" id="WP_344989042.1">
    <property type="nucleotide sequence ID" value="NZ_BAABCD010000007.1"/>
</dbReference>
<protein>
    <submittedName>
        <fullName evidence="2">LGFP repeat-containing protein</fullName>
    </submittedName>
</protein>
<reference evidence="3" key="1">
    <citation type="journal article" date="2019" name="Int. J. Syst. Evol. Microbiol.">
        <title>The Global Catalogue of Microorganisms (GCM) 10K type strain sequencing project: providing services to taxonomists for standard genome sequencing and annotation.</title>
        <authorList>
            <consortium name="The Broad Institute Genomics Platform"/>
            <consortium name="The Broad Institute Genome Sequencing Center for Infectious Disease"/>
            <person name="Wu L."/>
            <person name="Ma J."/>
        </authorList>
    </citation>
    <scope>NUCLEOTIDE SEQUENCE [LARGE SCALE GENOMIC DNA]</scope>
    <source>
        <strain evidence="3">JCM 11882</strain>
    </source>
</reference>
<feature type="signal peptide" evidence="1">
    <location>
        <begin position="1"/>
        <end position="32"/>
    </location>
</feature>
<evidence type="ECO:0000313" key="2">
    <source>
        <dbReference type="EMBL" id="MFC4753543.1"/>
    </source>
</evidence>
<dbReference type="Pfam" id="PF08310">
    <property type="entry name" value="LGFP"/>
    <property type="match status" value="2"/>
</dbReference>
<gene>
    <name evidence="2" type="ORF">ACFO7U_01955</name>
</gene>
<organism evidence="2 3">
    <name type="scientific">Dietzia aurantiaca</name>
    <dbReference type="NCBI Taxonomy" id="983873"/>
    <lineage>
        <taxon>Bacteria</taxon>
        <taxon>Bacillati</taxon>
        <taxon>Actinomycetota</taxon>
        <taxon>Actinomycetes</taxon>
        <taxon>Mycobacteriales</taxon>
        <taxon>Dietziaceae</taxon>
        <taxon>Dietzia</taxon>
    </lineage>
</organism>
<accession>A0ABV9PP33</accession>
<keyword evidence="3" id="KW-1185">Reference proteome</keyword>